<proteinExistence type="predicted"/>
<comment type="caution">
    <text evidence="2">The sequence shown here is derived from an EMBL/GenBank/DDBJ whole genome shotgun (WGS) entry which is preliminary data.</text>
</comment>
<reference evidence="2 3" key="1">
    <citation type="submission" date="2018-09" db="EMBL/GenBank/DDBJ databases">
        <title>YIM 75000 draft genome.</title>
        <authorList>
            <person name="Tang S."/>
            <person name="Feng Y."/>
        </authorList>
    </citation>
    <scope>NUCLEOTIDE SEQUENCE [LARGE SCALE GENOMIC DNA]</scope>
    <source>
        <strain evidence="2 3">YIM 75000</strain>
    </source>
</reference>
<protein>
    <submittedName>
        <fullName evidence="2">Uncharacterized protein</fullName>
    </submittedName>
</protein>
<name>A0A3A3ZIR2_9ACTN</name>
<keyword evidence="3" id="KW-1185">Reference proteome</keyword>
<sequence length="205" mass="20659">MRWERLFDDLEAQLDAADRAELAAEVADRSRREAALLRTGDRLAAAVGTALGLHVLGGGAVQGVLEEVGRDWLLLAEPAGGRAVVPLAALAGVTGLGRRSAPPAPTGAAGAGGAGGAEGTGTGALSGPGLRGRLGLGHVLRGVARDRAPVVLELVDGTRLTGTLDLVGADFVELAEHPPGEPRRRGGVRGVRLVPLPALAVLRAG</sequence>
<dbReference type="OrthoDB" id="3827359at2"/>
<dbReference type="Proteomes" id="UP000265614">
    <property type="component" value="Unassembled WGS sequence"/>
</dbReference>
<evidence type="ECO:0000256" key="1">
    <source>
        <dbReference type="SAM" id="MobiDB-lite"/>
    </source>
</evidence>
<gene>
    <name evidence="2" type="ORF">D5H78_12225</name>
</gene>
<feature type="region of interest" description="Disordered" evidence="1">
    <location>
        <begin position="98"/>
        <end position="126"/>
    </location>
</feature>
<dbReference type="AlphaFoldDB" id="A0A3A3ZIR2"/>
<dbReference type="EMBL" id="QZEZ01000005">
    <property type="protein sequence ID" value="RJK95416.1"/>
    <property type="molecule type" value="Genomic_DNA"/>
</dbReference>
<dbReference type="RefSeq" id="WP_119950769.1">
    <property type="nucleotide sequence ID" value="NZ_QZEZ01000005.1"/>
</dbReference>
<feature type="compositionally biased region" description="Gly residues" evidence="1">
    <location>
        <begin position="109"/>
        <end position="126"/>
    </location>
</feature>
<evidence type="ECO:0000313" key="3">
    <source>
        <dbReference type="Proteomes" id="UP000265614"/>
    </source>
</evidence>
<organism evidence="2 3">
    <name type="scientific">Vallicoccus soli</name>
    <dbReference type="NCBI Taxonomy" id="2339232"/>
    <lineage>
        <taxon>Bacteria</taxon>
        <taxon>Bacillati</taxon>
        <taxon>Actinomycetota</taxon>
        <taxon>Actinomycetes</taxon>
        <taxon>Motilibacterales</taxon>
        <taxon>Vallicoccaceae</taxon>
        <taxon>Vallicoccus</taxon>
    </lineage>
</organism>
<evidence type="ECO:0000313" key="2">
    <source>
        <dbReference type="EMBL" id="RJK95416.1"/>
    </source>
</evidence>
<accession>A0A3A3ZIR2</accession>